<name>V2Y646_9FIRM</name>
<sequence>MCNTLKQAKQPDFRIRGRNLKKLKKAGIILALPVFLAFVSIVQASGRTYLNKTIDELKTYVDDSNLNVKSEDSEYLVMEGRYKELVSQKNENLKKTALLQNQIDRLNFTKGQHHIKREQIKLIEKHLLQTEYYNVCMLIKQSELAQSELEAAEKMVTEIEEKFRQGDATKLEVDDAISKRKQAKDRVDVLKYSIEQEENSLKIRLNENNAEQFTPKFTIPSEVEDNDHYTIESLKKNCTEGNLQLLQMNAYIGFHNTLIENLKSCAGENDASYQLALSERSKMQVEADILKQKIQQYAEKQFNNLKSCRLNYNTSVLRKPILIQKLDKLKIKYSEGIISEAEYLSSKNQVLKELLDADNAVVALINALSLADLVNNGIMQ</sequence>
<dbReference type="AlphaFoldDB" id="V2Y646"/>
<comment type="caution">
    <text evidence="2">The sequence shown here is derived from an EMBL/GenBank/DDBJ whole genome shotgun (WGS) entry which is preliminary data.</text>
</comment>
<keyword evidence="1" id="KW-0175">Coiled coil</keyword>
<evidence type="ECO:0008006" key="4">
    <source>
        <dbReference type="Google" id="ProtNLM"/>
    </source>
</evidence>
<accession>V2Y646</accession>
<organism evidence="2 3">
    <name type="scientific">Catonella morbi ATCC 51271</name>
    <dbReference type="NCBI Taxonomy" id="592026"/>
    <lineage>
        <taxon>Bacteria</taxon>
        <taxon>Bacillati</taxon>
        <taxon>Bacillota</taxon>
        <taxon>Clostridia</taxon>
        <taxon>Lachnospirales</taxon>
        <taxon>Lachnospiraceae</taxon>
        <taxon>Catonella</taxon>
    </lineage>
</organism>
<dbReference type="Proteomes" id="UP000018227">
    <property type="component" value="Unassembled WGS sequence"/>
</dbReference>
<dbReference type="GO" id="GO:0015562">
    <property type="term" value="F:efflux transmembrane transporter activity"/>
    <property type="evidence" value="ECO:0007669"/>
    <property type="project" value="InterPro"/>
</dbReference>
<keyword evidence="3" id="KW-1185">Reference proteome</keyword>
<reference evidence="2 3" key="1">
    <citation type="submission" date="2013-06" db="EMBL/GenBank/DDBJ databases">
        <authorList>
            <person name="Weinstock G."/>
            <person name="Sodergren E."/>
            <person name="Clifton S."/>
            <person name="Fulton L."/>
            <person name="Fulton B."/>
            <person name="Courtney L."/>
            <person name="Fronick C."/>
            <person name="Harrison M."/>
            <person name="Strong C."/>
            <person name="Farmer C."/>
            <person name="Delahaunty K."/>
            <person name="Markovic C."/>
            <person name="Hall O."/>
            <person name="Minx P."/>
            <person name="Tomlinson C."/>
            <person name="Mitreva M."/>
            <person name="Nelson J."/>
            <person name="Hou S."/>
            <person name="Wollam A."/>
            <person name="Pepin K.H."/>
            <person name="Johnson M."/>
            <person name="Bhonagiri V."/>
            <person name="Nash W.E."/>
            <person name="Warren W."/>
            <person name="Chinwalla A."/>
            <person name="Mardis E.R."/>
            <person name="Wilson R.K."/>
        </authorList>
    </citation>
    <scope>NUCLEOTIDE SEQUENCE [LARGE SCALE GENOMIC DNA]</scope>
    <source>
        <strain evidence="2 3">ATCC 51271</strain>
    </source>
</reference>
<dbReference type="EMBL" id="ACIL03000004">
    <property type="protein sequence ID" value="ESL04428.1"/>
    <property type="molecule type" value="Genomic_DNA"/>
</dbReference>
<dbReference type="SUPFAM" id="SSF56954">
    <property type="entry name" value="Outer membrane efflux proteins (OEP)"/>
    <property type="match status" value="1"/>
</dbReference>
<evidence type="ECO:0000256" key="1">
    <source>
        <dbReference type="SAM" id="Coils"/>
    </source>
</evidence>
<evidence type="ECO:0000313" key="3">
    <source>
        <dbReference type="Proteomes" id="UP000018227"/>
    </source>
</evidence>
<protein>
    <recommendedName>
        <fullName evidence="4">Outer membrane efflux protein</fullName>
    </recommendedName>
</protein>
<dbReference type="Gene3D" id="1.20.1600.10">
    <property type="entry name" value="Outer membrane efflux proteins (OEP)"/>
    <property type="match status" value="1"/>
</dbReference>
<dbReference type="HOGENOM" id="CLU_727023_0_0_9"/>
<gene>
    <name evidence="2" type="ORF">GCWU0000282_000399</name>
</gene>
<proteinExistence type="predicted"/>
<feature type="coiled-coil region" evidence="1">
    <location>
        <begin position="142"/>
        <end position="200"/>
    </location>
</feature>
<evidence type="ECO:0000313" key="2">
    <source>
        <dbReference type="EMBL" id="ESL04428.1"/>
    </source>
</evidence>
<dbReference type="STRING" id="592026.GCWU0000282_000399"/>